<name>A0A7D5G5R8_9CAUD</name>
<proteinExistence type="predicted"/>
<evidence type="ECO:0000313" key="1">
    <source>
        <dbReference type="EMBL" id="QLF85270.1"/>
    </source>
</evidence>
<protein>
    <submittedName>
        <fullName evidence="1">Uncharacterized protein</fullName>
    </submittedName>
</protein>
<organism evidence="1 2">
    <name type="scientific">Flavobacterium phage vB_FspP_elemoA_7-9A</name>
    <dbReference type="NCBI Taxonomy" id="2743781"/>
    <lineage>
        <taxon>Viruses</taxon>
        <taxon>Duplodnaviria</taxon>
        <taxon>Heunggongvirae</taxon>
        <taxon>Uroviricota</taxon>
        <taxon>Caudoviricetes</taxon>
        <taxon>Elemovirus</taxon>
        <taxon>Elemovirus elemoA</taxon>
    </lineage>
</organism>
<sequence>MNRGNIISLVIGFVLCAALLQFCEGPRKEDKVVTKIKVIKVTDTLKLDGKVVTKYKNVYIRKTDTSIVYLDRPDTTSIKARVYTQPIKGNRSSGTATITTTGELLDFCATIECQDSIKETTITKYKDRSKAFVSVSYNTNNQLNLGLDWNIKNKILLKGGVGYETQTLKPYISLGIGIPIF</sequence>
<reference evidence="1 2" key="1">
    <citation type="submission" date="2020-05" db="EMBL/GenBank/DDBJ databases">
        <title>Genomics and ecology of novel Flavobacterium phages from the Baltic Sea.</title>
        <authorList>
            <person name="Hoetzinger M."/>
            <person name="Nilsson E."/>
            <person name="Holmfeldt K."/>
        </authorList>
    </citation>
    <scope>NUCLEOTIDE SEQUENCE [LARGE SCALE GENOMIC DNA]</scope>
</reference>
<keyword evidence="2" id="KW-1185">Reference proteome</keyword>
<dbReference type="Proteomes" id="UP000510645">
    <property type="component" value="Segment"/>
</dbReference>
<accession>A0A7D5G5R8</accession>
<evidence type="ECO:0000313" key="2">
    <source>
        <dbReference type="Proteomes" id="UP000510645"/>
    </source>
</evidence>
<gene>
    <name evidence="1" type="ORF">elemo79Aphanotate_76</name>
</gene>
<dbReference type="EMBL" id="MT497017">
    <property type="protein sequence ID" value="QLF85270.1"/>
    <property type="molecule type" value="Genomic_DNA"/>
</dbReference>